<accession>A0A9Q8T789</accession>
<dbReference type="AlphaFoldDB" id="A0A9Q8T789"/>
<dbReference type="GeneID" id="73348987"/>
<evidence type="ECO:0000256" key="1">
    <source>
        <dbReference type="SAM" id="MobiDB-lite"/>
    </source>
</evidence>
<dbReference type="KEGG" id="clup:CLUP02_15053"/>
<protein>
    <submittedName>
        <fullName evidence="2">Uncharacterized protein</fullName>
    </submittedName>
</protein>
<dbReference type="Proteomes" id="UP000830671">
    <property type="component" value="Chromosome 8"/>
</dbReference>
<name>A0A9Q8T789_9PEZI</name>
<evidence type="ECO:0000313" key="3">
    <source>
        <dbReference type="Proteomes" id="UP000830671"/>
    </source>
</evidence>
<feature type="compositionally biased region" description="Low complexity" evidence="1">
    <location>
        <begin position="248"/>
        <end position="257"/>
    </location>
</feature>
<feature type="compositionally biased region" description="Basic and acidic residues" evidence="1">
    <location>
        <begin position="504"/>
        <end position="528"/>
    </location>
</feature>
<gene>
    <name evidence="2" type="ORF">CLUP02_15053</name>
</gene>
<organism evidence="2 3">
    <name type="scientific">Colletotrichum lupini</name>
    <dbReference type="NCBI Taxonomy" id="145971"/>
    <lineage>
        <taxon>Eukaryota</taxon>
        <taxon>Fungi</taxon>
        <taxon>Dikarya</taxon>
        <taxon>Ascomycota</taxon>
        <taxon>Pezizomycotina</taxon>
        <taxon>Sordariomycetes</taxon>
        <taxon>Hypocreomycetidae</taxon>
        <taxon>Glomerellales</taxon>
        <taxon>Glomerellaceae</taxon>
        <taxon>Colletotrichum</taxon>
        <taxon>Colletotrichum acutatum species complex</taxon>
    </lineage>
</organism>
<evidence type="ECO:0000313" key="2">
    <source>
        <dbReference type="EMBL" id="UQC89522.1"/>
    </source>
</evidence>
<feature type="region of interest" description="Disordered" evidence="1">
    <location>
        <begin position="287"/>
        <end position="312"/>
    </location>
</feature>
<feature type="region of interest" description="Disordered" evidence="1">
    <location>
        <begin position="237"/>
        <end position="257"/>
    </location>
</feature>
<dbReference type="RefSeq" id="XP_049151123.1">
    <property type="nucleotide sequence ID" value="XM_049293977.1"/>
</dbReference>
<reference evidence="2" key="1">
    <citation type="journal article" date="2021" name="Mol. Plant Microbe Interact.">
        <title>Complete Genome Sequence of the Plant-Pathogenic Fungus Colletotrichum lupini.</title>
        <authorList>
            <person name="Baroncelli R."/>
            <person name="Pensec F."/>
            <person name="Da Lio D."/>
            <person name="Boufleur T."/>
            <person name="Vicente I."/>
            <person name="Sarrocco S."/>
            <person name="Picot A."/>
            <person name="Baraldi E."/>
            <person name="Sukno S."/>
            <person name="Thon M."/>
            <person name="Le Floch G."/>
        </authorList>
    </citation>
    <scope>NUCLEOTIDE SEQUENCE</scope>
    <source>
        <strain evidence="2">IMI 504893</strain>
    </source>
</reference>
<sequence>MVDFPMNIFPLAAAHRLLVFCSKEHWHQTQLEQKLGDGSTAAVLGGHRDARGPAASVLIDGGPFQMRWLLSLLHYISYASAHPPYGPKTAENMNPLYALIAARRPASMASHEYLVVVAVSVRASRLQVELTVKGGKDAWEKAGLRFETIHRYGTPQARVAFPGGILEPSPGPSSWRQVVGFNSTTSSAATSSALQITSSSTSSITQAGNPSTSTVGTEILSSTSINQLAGSQSSIGISSVRGESGIGSSLSTTSDETSSQISAAVGSTLTLTNGTTQTTALVTATDVMTSQPSRSSSFTGALTPSTASTRDSTSVGFNIAASGNQTRTVFTASLPATPTSVRSFFPISNVSISASPSGNYTNGNYSGSPTDDGGGDYVTLTLKGGYEPPVVCISTTQGAIPTTWSIVYTTTTTIFGDPTGYTPPEPEITIPITCSPAGLEEGKGKTKVSASVSCTSEDGVDICATEAPQFPTFSSTLGPETTVTFVTTAKNPSVVFSPISTPRYGHDPETQAPQDRRSSAKPTAESKPKPTPSTQSPNNDPRPPGSPRESAKEPPKATYMITVAPTKIIINDQTFTQTDPSETTKVTVSGDEFTINPSEVIGGGTVVDRPGNVGRSTMIPSSTVVGDLPIVIAPAGTQNVVVVGGTTFGVQATPITAVVEGQTITIEPSAVIVPDPNAPIGGAAPVTTVVKGQTITLVPSAAGAPGETVSSGRAAPLTTVIDGQKTTIQPSAVAVPKRTVSISRASPVQTEIVVAGGEMITAIGPSVVVIRSTTFTYGLVSTVITKVVDDDTISIGPSGVSVRNITVGGPGAKATDTTYEIVGGASVTQVGASVVVVDGTSFTVGPGKGTTTKVFGGETITVGPSGVVVSTITLPYPFGPTVITTIDVPSTAAAPSPVPSETKKNGGGAVRPARALTGLHLEVCIAIGVWVLGHMF</sequence>
<keyword evidence="3" id="KW-1185">Reference proteome</keyword>
<dbReference type="EMBL" id="CP019480">
    <property type="protein sequence ID" value="UQC89522.1"/>
    <property type="molecule type" value="Genomic_DNA"/>
</dbReference>
<proteinExistence type="predicted"/>
<feature type="region of interest" description="Disordered" evidence="1">
    <location>
        <begin position="890"/>
        <end position="909"/>
    </location>
</feature>
<feature type="region of interest" description="Disordered" evidence="1">
    <location>
        <begin position="494"/>
        <end position="557"/>
    </location>
</feature>